<evidence type="ECO:0000313" key="2">
    <source>
        <dbReference type="Proteomes" id="UP001162992"/>
    </source>
</evidence>
<dbReference type="EMBL" id="CM055100">
    <property type="protein sequence ID" value="KAJ7542846.1"/>
    <property type="molecule type" value="Genomic_DNA"/>
</dbReference>
<name>A0ACC2CLG4_DIPCM</name>
<protein>
    <submittedName>
        <fullName evidence="1">Uncharacterized protein</fullName>
    </submittedName>
</protein>
<dbReference type="Proteomes" id="UP001162992">
    <property type="component" value="Chromosome 9"/>
</dbReference>
<evidence type="ECO:0000313" key="1">
    <source>
        <dbReference type="EMBL" id="KAJ7542846.1"/>
    </source>
</evidence>
<reference evidence="2" key="1">
    <citation type="journal article" date="2024" name="Proc. Natl. Acad. Sci. U.S.A.">
        <title>Extraordinary preservation of gene collinearity over three hundred million years revealed in homosporous lycophytes.</title>
        <authorList>
            <person name="Li C."/>
            <person name="Wickell D."/>
            <person name="Kuo L.Y."/>
            <person name="Chen X."/>
            <person name="Nie B."/>
            <person name="Liao X."/>
            <person name="Peng D."/>
            <person name="Ji J."/>
            <person name="Jenkins J."/>
            <person name="Williams M."/>
            <person name="Shu S."/>
            <person name="Plott C."/>
            <person name="Barry K."/>
            <person name="Rajasekar S."/>
            <person name="Grimwood J."/>
            <person name="Han X."/>
            <person name="Sun S."/>
            <person name="Hou Z."/>
            <person name="He W."/>
            <person name="Dai G."/>
            <person name="Sun C."/>
            <person name="Schmutz J."/>
            <person name="Leebens-Mack J.H."/>
            <person name="Li F.W."/>
            <person name="Wang L."/>
        </authorList>
    </citation>
    <scope>NUCLEOTIDE SEQUENCE [LARGE SCALE GENOMIC DNA]</scope>
    <source>
        <strain evidence="2">cv. PW_Plant_1</strain>
    </source>
</reference>
<proteinExistence type="predicted"/>
<accession>A0ACC2CLG4</accession>
<organism evidence="1 2">
    <name type="scientific">Diphasiastrum complanatum</name>
    <name type="common">Issler's clubmoss</name>
    <name type="synonym">Lycopodium complanatum</name>
    <dbReference type="NCBI Taxonomy" id="34168"/>
    <lineage>
        <taxon>Eukaryota</taxon>
        <taxon>Viridiplantae</taxon>
        <taxon>Streptophyta</taxon>
        <taxon>Embryophyta</taxon>
        <taxon>Tracheophyta</taxon>
        <taxon>Lycopodiopsida</taxon>
        <taxon>Lycopodiales</taxon>
        <taxon>Lycopodiaceae</taxon>
        <taxon>Lycopodioideae</taxon>
        <taxon>Diphasiastrum</taxon>
    </lineage>
</organism>
<comment type="caution">
    <text evidence="1">The sequence shown here is derived from an EMBL/GenBank/DDBJ whole genome shotgun (WGS) entry which is preliminary data.</text>
</comment>
<keyword evidence="2" id="KW-1185">Reference proteome</keyword>
<sequence>MASNRRCRTMKLVLFLKVSMCTLFVHFGYSCAGSIEADSDGRCFPLLFAFGDSLSDTGNAQHIFPLEQKRAAMLPYGQTFFNRPNDRFSDGRLLIDFIAQALRLPLLNPYVKSAGTSFQQGVNLATSGATATDIAFLVPYTLRVQLYWLRKFKANILERLGSNDTLQSSLPPLDSISKALYVVWIGGNDYNARLFVYNMTMDQLTKSVDEVMNAMSSNLEDLYTEGARAILIVNLPPVGCTPEVLTFVRGHPHEYDSVGCFRPYNEVFRAHNKVLKELWHNLTRLHPDATFVHADYYAISYDILRHPLKYGMANVMQACCGLGGSYNFDFSLQCGMILDIIGALYSPPACKNPAIYSNWDGIHPTEAFSQIVAAAFLTGQYIEPADAFQNCTFDFSMFL</sequence>
<gene>
    <name evidence="1" type="ORF">O6H91_09G014400</name>
</gene>